<feature type="compositionally biased region" description="Gly residues" evidence="1">
    <location>
        <begin position="1"/>
        <end position="13"/>
    </location>
</feature>
<dbReference type="AlphaFoldDB" id="A0A5B7IYW7"/>
<evidence type="ECO:0000256" key="1">
    <source>
        <dbReference type="SAM" id="MobiDB-lite"/>
    </source>
</evidence>
<comment type="caution">
    <text evidence="2">The sequence shown here is derived from an EMBL/GenBank/DDBJ whole genome shotgun (WGS) entry which is preliminary data.</text>
</comment>
<accession>A0A5B7IYW7</accession>
<name>A0A5B7IYW7_PORTR</name>
<proteinExistence type="predicted"/>
<reference evidence="2 3" key="1">
    <citation type="submission" date="2019-05" db="EMBL/GenBank/DDBJ databases">
        <title>Another draft genome of Portunus trituberculatus and its Hox gene families provides insights of decapod evolution.</title>
        <authorList>
            <person name="Jeong J.-H."/>
            <person name="Song I."/>
            <person name="Kim S."/>
            <person name="Choi T."/>
            <person name="Kim D."/>
            <person name="Ryu S."/>
            <person name="Kim W."/>
        </authorList>
    </citation>
    <scope>NUCLEOTIDE SEQUENCE [LARGE SCALE GENOMIC DNA]</scope>
    <source>
        <tissue evidence="2">Muscle</tissue>
    </source>
</reference>
<evidence type="ECO:0000313" key="2">
    <source>
        <dbReference type="EMBL" id="MPC89710.1"/>
    </source>
</evidence>
<keyword evidence="3" id="KW-1185">Reference proteome</keyword>
<organism evidence="2 3">
    <name type="scientific">Portunus trituberculatus</name>
    <name type="common">Swimming crab</name>
    <name type="synonym">Neptunus trituberculatus</name>
    <dbReference type="NCBI Taxonomy" id="210409"/>
    <lineage>
        <taxon>Eukaryota</taxon>
        <taxon>Metazoa</taxon>
        <taxon>Ecdysozoa</taxon>
        <taxon>Arthropoda</taxon>
        <taxon>Crustacea</taxon>
        <taxon>Multicrustacea</taxon>
        <taxon>Malacostraca</taxon>
        <taxon>Eumalacostraca</taxon>
        <taxon>Eucarida</taxon>
        <taxon>Decapoda</taxon>
        <taxon>Pleocyemata</taxon>
        <taxon>Brachyura</taxon>
        <taxon>Eubrachyura</taxon>
        <taxon>Portunoidea</taxon>
        <taxon>Portunidae</taxon>
        <taxon>Portuninae</taxon>
        <taxon>Portunus</taxon>
    </lineage>
</organism>
<sequence length="68" mass="6779">MAGAGRGGAGFWEGGDRHAAAPAGGGSRGRQRPPGQCSVTGRCDTAEWGGAAVLRSMVQRPTLGQVQG</sequence>
<dbReference type="Proteomes" id="UP000324222">
    <property type="component" value="Unassembled WGS sequence"/>
</dbReference>
<feature type="region of interest" description="Disordered" evidence="1">
    <location>
        <begin position="1"/>
        <end position="41"/>
    </location>
</feature>
<evidence type="ECO:0000313" key="3">
    <source>
        <dbReference type="Proteomes" id="UP000324222"/>
    </source>
</evidence>
<protein>
    <submittedName>
        <fullName evidence="2">Uncharacterized protein</fullName>
    </submittedName>
</protein>
<gene>
    <name evidence="2" type="ORF">E2C01_084667</name>
</gene>
<dbReference type="EMBL" id="VSRR010081919">
    <property type="protein sequence ID" value="MPC89710.1"/>
    <property type="molecule type" value="Genomic_DNA"/>
</dbReference>